<dbReference type="EMBL" id="CP064936">
    <property type="protein sequence ID" value="QQA02106.1"/>
    <property type="molecule type" value="Genomic_DNA"/>
</dbReference>
<dbReference type="Pfam" id="PF11967">
    <property type="entry name" value="RecO_N"/>
    <property type="match status" value="1"/>
</dbReference>
<feature type="domain" description="DNA replication/recombination mediator RecO N-terminal" evidence="8">
    <location>
        <begin position="5"/>
        <end position="75"/>
    </location>
</feature>
<evidence type="ECO:0000256" key="3">
    <source>
        <dbReference type="ARBA" id="ARBA00022763"/>
    </source>
</evidence>
<dbReference type="NCBIfam" id="TIGR00613">
    <property type="entry name" value="reco"/>
    <property type="match status" value="1"/>
</dbReference>
<gene>
    <name evidence="7 9" type="primary">recO</name>
    <name evidence="9" type="ORF">IWA51_05895</name>
</gene>
<dbReference type="InterPro" id="IPR003717">
    <property type="entry name" value="RecO"/>
</dbReference>
<evidence type="ECO:0000256" key="6">
    <source>
        <dbReference type="ARBA" id="ARBA00033409"/>
    </source>
</evidence>
<dbReference type="Proteomes" id="UP000595224">
    <property type="component" value="Chromosome"/>
</dbReference>
<accession>A0A7T3RFF6</accession>
<dbReference type="RefSeq" id="WP_198443570.1">
    <property type="nucleotide sequence ID" value="NZ_CBCSHE010000006.1"/>
</dbReference>
<dbReference type="InterPro" id="IPR022572">
    <property type="entry name" value="DNA_rep/recomb_RecO_N"/>
</dbReference>
<dbReference type="PANTHER" id="PTHR33991">
    <property type="entry name" value="DNA REPAIR PROTEIN RECO"/>
    <property type="match status" value="1"/>
</dbReference>
<keyword evidence="3 7" id="KW-0227">DNA damage</keyword>
<evidence type="ECO:0000313" key="9">
    <source>
        <dbReference type="EMBL" id="QQA02106.1"/>
    </source>
</evidence>
<evidence type="ECO:0000256" key="5">
    <source>
        <dbReference type="ARBA" id="ARBA00023204"/>
    </source>
</evidence>
<evidence type="ECO:0000256" key="4">
    <source>
        <dbReference type="ARBA" id="ARBA00023172"/>
    </source>
</evidence>
<dbReference type="GO" id="GO:0043590">
    <property type="term" value="C:bacterial nucleoid"/>
    <property type="evidence" value="ECO:0007669"/>
    <property type="project" value="TreeGrafter"/>
</dbReference>
<dbReference type="SUPFAM" id="SSF50249">
    <property type="entry name" value="Nucleic acid-binding proteins"/>
    <property type="match status" value="1"/>
</dbReference>
<dbReference type="GO" id="GO:0006302">
    <property type="term" value="P:double-strand break repair"/>
    <property type="evidence" value="ECO:0007669"/>
    <property type="project" value="TreeGrafter"/>
</dbReference>
<sequence>MGERNLKTQAIILSVTAQGENNRSVRALSPDLGIFYATLYGGPKSRLRAMVQPFYSGTMYIYNDEARHSKKITDFDAKNCHLSLRTSLYKLWAVNLACELAITTKCAGDPFQTFRLLTAFADGTDASDEDGARLGTIRFLWRYLGLLGVQPPLHECASCGANLLAKNALSYYSPELSSFTCKDCTSHAESKTIYADGDALTYLAAVNELAPGKVRQIKIKEESLYQMKRLVFYLIEKASGTKLRTLETGAGIL</sequence>
<dbReference type="InterPro" id="IPR037278">
    <property type="entry name" value="ARFGAP/RecO"/>
</dbReference>
<name>A0A7T3RFF6_9SPIR</name>
<dbReference type="GO" id="GO:0006310">
    <property type="term" value="P:DNA recombination"/>
    <property type="evidence" value="ECO:0007669"/>
    <property type="project" value="UniProtKB-UniRule"/>
</dbReference>
<evidence type="ECO:0000256" key="1">
    <source>
        <dbReference type="ARBA" id="ARBA00007452"/>
    </source>
</evidence>
<dbReference type="Pfam" id="PF02565">
    <property type="entry name" value="RecO_C"/>
    <property type="match status" value="1"/>
</dbReference>
<dbReference type="PANTHER" id="PTHR33991:SF1">
    <property type="entry name" value="DNA REPAIR PROTEIN RECO"/>
    <property type="match status" value="1"/>
</dbReference>
<evidence type="ECO:0000256" key="2">
    <source>
        <dbReference type="ARBA" id="ARBA00021310"/>
    </source>
</evidence>
<dbReference type="InterPro" id="IPR042242">
    <property type="entry name" value="RecO_C"/>
</dbReference>
<comment type="function">
    <text evidence="7">Involved in DNA repair and RecF pathway recombination.</text>
</comment>
<keyword evidence="5 7" id="KW-0234">DNA repair</keyword>
<dbReference type="AlphaFoldDB" id="A0A7T3RFF6"/>
<evidence type="ECO:0000313" key="10">
    <source>
        <dbReference type="Proteomes" id="UP000595224"/>
    </source>
</evidence>
<organism evidence="9 10">
    <name type="scientific">Treponema peruense</name>
    <dbReference type="NCBI Taxonomy" id="2787628"/>
    <lineage>
        <taxon>Bacteria</taxon>
        <taxon>Pseudomonadati</taxon>
        <taxon>Spirochaetota</taxon>
        <taxon>Spirochaetia</taxon>
        <taxon>Spirochaetales</taxon>
        <taxon>Treponemataceae</taxon>
        <taxon>Treponema</taxon>
    </lineage>
</organism>
<comment type="similarity">
    <text evidence="1 7">Belongs to the RecO family.</text>
</comment>
<dbReference type="InterPro" id="IPR012340">
    <property type="entry name" value="NA-bd_OB-fold"/>
</dbReference>
<reference evidence="9 10" key="1">
    <citation type="submission" date="2020-11" db="EMBL/GenBank/DDBJ databases">
        <title>Treponema Peruensis nv. sp., first commensal Treponema isolated from human feces.</title>
        <authorList>
            <person name="Belkhou C."/>
            <person name="Raes J."/>
        </authorList>
    </citation>
    <scope>NUCLEOTIDE SEQUENCE [LARGE SCALE GENOMIC DNA]</scope>
    <source>
        <strain evidence="9 10">RCC2812</strain>
    </source>
</reference>
<evidence type="ECO:0000256" key="7">
    <source>
        <dbReference type="HAMAP-Rule" id="MF_00201"/>
    </source>
</evidence>
<keyword evidence="10" id="KW-1185">Reference proteome</keyword>
<dbReference type="SUPFAM" id="SSF57863">
    <property type="entry name" value="ArfGap/RecO-like zinc finger"/>
    <property type="match status" value="1"/>
</dbReference>
<dbReference type="Gene3D" id="1.20.1440.120">
    <property type="entry name" value="Recombination protein O, C-terminal domain"/>
    <property type="match status" value="1"/>
</dbReference>
<evidence type="ECO:0000259" key="8">
    <source>
        <dbReference type="Pfam" id="PF11967"/>
    </source>
</evidence>
<keyword evidence="4 7" id="KW-0233">DNA recombination</keyword>
<proteinExistence type="inferred from homology"/>
<dbReference type="HAMAP" id="MF_00201">
    <property type="entry name" value="RecO"/>
    <property type="match status" value="1"/>
</dbReference>
<protein>
    <recommendedName>
        <fullName evidence="2 7">DNA repair protein RecO</fullName>
    </recommendedName>
    <alternativeName>
        <fullName evidence="6 7">Recombination protein O</fullName>
    </alternativeName>
</protein>
<dbReference type="KEGG" id="tper:IWA51_05895"/>